<name>A0A9E8NHN6_9BACT</name>
<accession>A0A9E8NHN6</accession>
<dbReference type="SUPFAM" id="SSF52833">
    <property type="entry name" value="Thioredoxin-like"/>
    <property type="match status" value="1"/>
</dbReference>
<keyword evidence="8" id="KW-0560">Oxidoreductase</keyword>
<feature type="binding site" evidence="7">
    <location>
        <position position="130"/>
    </location>
    <ligand>
        <name>[2Fe-2S] cluster</name>
        <dbReference type="ChEBI" id="CHEBI:190135"/>
    </ligand>
</feature>
<dbReference type="InterPro" id="IPR002023">
    <property type="entry name" value="NuoE-like"/>
</dbReference>
<organism evidence="8 9">
    <name type="scientific">Dyadobacter pollutisoli</name>
    <dbReference type="NCBI Taxonomy" id="2910158"/>
    <lineage>
        <taxon>Bacteria</taxon>
        <taxon>Pseudomonadati</taxon>
        <taxon>Bacteroidota</taxon>
        <taxon>Cytophagia</taxon>
        <taxon>Cytophagales</taxon>
        <taxon>Spirosomataceae</taxon>
        <taxon>Dyadobacter</taxon>
    </lineage>
</organism>
<dbReference type="Gene3D" id="3.40.30.10">
    <property type="entry name" value="Glutaredoxin"/>
    <property type="match status" value="1"/>
</dbReference>
<evidence type="ECO:0000313" key="8">
    <source>
        <dbReference type="EMBL" id="WAC14846.1"/>
    </source>
</evidence>
<keyword evidence="9" id="KW-1185">Reference proteome</keyword>
<evidence type="ECO:0000256" key="1">
    <source>
        <dbReference type="ARBA" id="ARBA00010643"/>
    </source>
</evidence>
<evidence type="ECO:0000256" key="5">
    <source>
        <dbReference type="ARBA" id="ARBA00023014"/>
    </source>
</evidence>
<evidence type="ECO:0000313" key="9">
    <source>
        <dbReference type="Proteomes" id="UP001164653"/>
    </source>
</evidence>
<dbReference type="CDD" id="cd03064">
    <property type="entry name" value="TRX_Fd_NuoE"/>
    <property type="match status" value="1"/>
</dbReference>
<dbReference type="FunFam" id="3.40.30.10:FF:000015">
    <property type="entry name" value="NADH-quinone oxidoreductase subunit E"/>
    <property type="match status" value="1"/>
</dbReference>
<dbReference type="PIRSF" id="PIRSF000216">
    <property type="entry name" value="NADH_DH_24kDa"/>
    <property type="match status" value="1"/>
</dbReference>
<dbReference type="RefSeq" id="WP_244820214.1">
    <property type="nucleotide sequence ID" value="NZ_CP112998.1"/>
</dbReference>
<dbReference type="Pfam" id="PF01257">
    <property type="entry name" value="2Fe-2S_thioredx"/>
    <property type="match status" value="1"/>
</dbReference>
<gene>
    <name evidence="8" type="primary">nuoE</name>
    <name evidence="8" type="ORF">ON006_12955</name>
</gene>
<dbReference type="GO" id="GO:0046872">
    <property type="term" value="F:metal ion binding"/>
    <property type="evidence" value="ECO:0007669"/>
    <property type="project" value="UniProtKB-KW"/>
</dbReference>
<protein>
    <submittedName>
        <fullName evidence="8">NADH-quinone oxidoreductase subunit NuoE</fullName>
        <ecNumber evidence="8">1.6.5.9</ecNumber>
    </submittedName>
</protein>
<dbReference type="InterPro" id="IPR042128">
    <property type="entry name" value="NuoE_dom"/>
</dbReference>
<dbReference type="EC" id="1.6.5.9" evidence="8"/>
<dbReference type="NCBIfam" id="TIGR01958">
    <property type="entry name" value="nuoE_fam"/>
    <property type="match status" value="1"/>
</dbReference>
<dbReference type="Gene3D" id="1.10.10.1590">
    <property type="entry name" value="NADH-quinone oxidoreductase subunit E"/>
    <property type="match status" value="1"/>
</dbReference>
<comment type="cofactor">
    <cofactor evidence="7">
        <name>[2Fe-2S] cluster</name>
        <dbReference type="ChEBI" id="CHEBI:190135"/>
    </cofactor>
    <text evidence="7">Binds 1 [2Fe-2S] cluster.</text>
</comment>
<dbReference type="InterPro" id="IPR041921">
    <property type="entry name" value="NuoE_N"/>
</dbReference>
<dbReference type="PROSITE" id="PS01099">
    <property type="entry name" value="COMPLEX1_24K"/>
    <property type="match status" value="1"/>
</dbReference>
<feature type="binding site" evidence="7">
    <location>
        <position position="85"/>
    </location>
    <ligand>
        <name>[2Fe-2S] cluster</name>
        <dbReference type="ChEBI" id="CHEBI:190135"/>
    </ligand>
</feature>
<evidence type="ECO:0000256" key="6">
    <source>
        <dbReference type="ARBA" id="ARBA00034078"/>
    </source>
</evidence>
<dbReference type="AlphaFoldDB" id="A0A9E8NHN6"/>
<dbReference type="EMBL" id="CP112998">
    <property type="protein sequence ID" value="WAC14846.1"/>
    <property type="molecule type" value="Genomic_DNA"/>
</dbReference>
<evidence type="ECO:0000256" key="3">
    <source>
        <dbReference type="ARBA" id="ARBA00022723"/>
    </source>
</evidence>
<comment type="similarity">
    <text evidence="1">Belongs to the complex I 24 kDa subunit family.</text>
</comment>
<keyword evidence="4 7" id="KW-0408">Iron</keyword>
<keyword evidence="5 7" id="KW-0411">Iron-sulfur</keyword>
<feature type="binding site" evidence="7">
    <location>
        <position position="90"/>
    </location>
    <ligand>
        <name>[2Fe-2S] cluster</name>
        <dbReference type="ChEBI" id="CHEBI:190135"/>
    </ligand>
</feature>
<proteinExistence type="inferred from homology"/>
<evidence type="ECO:0000256" key="4">
    <source>
        <dbReference type="ARBA" id="ARBA00023004"/>
    </source>
</evidence>
<dbReference type="NCBIfam" id="NF005722">
    <property type="entry name" value="PRK07539.1-2"/>
    <property type="match status" value="1"/>
</dbReference>
<dbReference type="GO" id="GO:0051537">
    <property type="term" value="F:2 iron, 2 sulfur cluster binding"/>
    <property type="evidence" value="ECO:0007669"/>
    <property type="project" value="UniProtKB-KW"/>
</dbReference>
<feature type="binding site" evidence="7">
    <location>
        <position position="126"/>
    </location>
    <ligand>
        <name>[2Fe-2S] cluster</name>
        <dbReference type="ChEBI" id="CHEBI:190135"/>
    </ligand>
</feature>
<evidence type="ECO:0000256" key="7">
    <source>
        <dbReference type="PIRSR" id="PIRSR000216-1"/>
    </source>
</evidence>
<dbReference type="PANTHER" id="PTHR10371">
    <property type="entry name" value="NADH DEHYDROGENASE UBIQUINONE FLAVOPROTEIN 2, MITOCHONDRIAL"/>
    <property type="match status" value="1"/>
</dbReference>
<dbReference type="Proteomes" id="UP001164653">
    <property type="component" value="Chromosome"/>
</dbReference>
<dbReference type="InterPro" id="IPR036249">
    <property type="entry name" value="Thioredoxin-like_sf"/>
</dbReference>
<evidence type="ECO:0000256" key="2">
    <source>
        <dbReference type="ARBA" id="ARBA00022714"/>
    </source>
</evidence>
<comment type="cofactor">
    <cofactor evidence="6">
        <name>[2Fe-2S] cluster</name>
        <dbReference type="ChEBI" id="CHEBI:190135"/>
    </cofactor>
</comment>
<dbReference type="GO" id="GO:0050136">
    <property type="term" value="F:NADH dehydrogenase (quinone) (non-electrogenic) activity"/>
    <property type="evidence" value="ECO:0007669"/>
    <property type="project" value="UniProtKB-EC"/>
</dbReference>
<sequence>MTTLETLTAEEITEIDHEIALVPFRKAAAIEALKIVQQHRGWVSDESLRAIAGHLEISPDELDSVATFYNLVFRQPVGRNVILLCDSISCYVMGYEKIYGYLRDRLHIGFGETTPDGRFTLLPNACLGTCDRAPALMINNELFRDLTEARLDEILDGYH</sequence>
<keyword evidence="2 7" id="KW-0001">2Fe-2S</keyword>
<reference evidence="8" key="1">
    <citation type="submission" date="2022-11" db="EMBL/GenBank/DDBJ databases">
        <title>Dyadobacter pollutisoli sp. nov., isolated from plastic dumped soil.</title>
        <authorList>
            <person name="Kim J.M."/>
            <person name="Kim K.R."/>
            <person name="Lee J.K."/>
            <person name="Hao L."/>
            <person name="Jeon C.O."/>
        </authorList>
    </citation>
    <scope>NUCLEOTIDE SEQUENCE</scope>
    <source>
        <strain evidence="8">U1</strain>
    </source>
</reference>
<dbReference type="KEGG" id="dpf:ON006_12955"/>
<keyword evidence="3 7" id="KW-0479">Metal-binding</keyword>
<dbReference type="PANTHER" id="PTHR10371:SF3">
    <property type="entry name" value="NADH DEHYDROGENASE [UBIQUINONE] FLAVOPROTEIN 2, MITOCHONDRIAL"/>
    <property type="match status" value="1"/>
</dbReference>